<feature type="domain" description="Phosphatidic acid phosphatase type 2/haloperoxidase" evidence="1">
    <location>
        <begin position="75"/>
        <end position="185"/>
    </location>
</feature>
<dbReference type="EMBL" id="LT629690">
    <property type="protein sequence ID" value="SDF76623.1"/>
    <property type="molecule type" value="Genomic_DNA"/>
</dbReference>
<dbReference type="CDD" id="cd01610">
    <property type="entry name" value="PAP2_like"/>
    <property type="match status" value="1"/>
</dbReference>
<accession>A0A1G7NRN4</accession>
<keyword evidence="3" id="KW-1185">Reference proteome</keyword>
<dbReference type="SMART" id="SM00014">
    <property type="entry name" value="acidPPc"/>
    <property type="match status" value="1"/>
</dbReference>
<evidence type="ECO:0000313" key="3">
    <source>
        <dbReference type="Proteomes" id="UP000182427"/>
    </source>
</evidence>
<name>A0A1G7NRN4_9BACT</name>
<dbReference type="Pfam" id="PF01569">
    <property type="entry name" value="PAP2"/>
    <property type="match status" value="1"/>
</dbReference>
<dbReference type="SUPFAM" id="SSF48317">
    <property type="entry name" value="Acid phosphatase/Vanadium-dependent haloperoxidase"/>
    <property type="match status" value="1"/>
</dbReference>
<dbReference type="InterPro" id="IPR000326">
    <property type="entry name" value="PAP2/HPO"/>
</dbReference>
<gene>
    <name evidence="2" type="ORF">SAMN05444167_3242</name>
</gene>
<evidence type="ECO:0000313" key="2">
    <source>
        <dbReference type="EMBL" id="SDF76623.1"/>
    </source>
</evidence>
<dbReference type="Proteomes" id="UP000182427">
    <property type="component" value="Chromosome I"/>
</dbReference>
<protein>
    <submittedName>
        <fullName evidence="2">Undecaprenyl-diphosphatase</fullName>
    </submittedName>
</protein>
<reference evidence="2 3" key="1">
    <citation type="submission" date="2016-10" db="EMBL/GenBank/DDBJ databases">
        <authorList>
            <person name="de Groot N.N."/>
        </authorList>
    </citation>
    <scope>NUCLEOTIDE SEQUENCE [LARGE SCALE GENOMIC DNA]</scope>
    <source>
        <strain evidence="2 3">GAS232</strain>
    </source>
</reference>
<sequence length="189" mass="21255">MSSTNALAPLTSSSRARIDALFLRMNHREIPWVVKLVRLSEPRPFRLLADVTNQMCNGWIYAPLALWVIFLHEWKLLFALLSGVVVAHLLYGSTKPRLARERPFHFAKNVPYRGRCLDQYSFPSGHCMTLSVVGVLLCWQHHRAIPELVFGLLLLCWARVASGQHYPSDLIAGIGVGSFVATSLALCLF</sequence>
<dbReference type="GO" id="GO:0042392">
    <property type="term" value="F:sphingosine-1-phosphate phosphatase activity"/>
    <property type="evidence" value="ECO:0007669"/>
    <property type="project" value="TreeGrafter"/>
</dbReference>
<evidence type="ECO:0000259" key="1">
    <source>
        <dbReference type="SMART" id="SM00014"/>
    </source>
</evidence>
<dbReference type="PANTHER" id="PTHR14969:SF13">
    <property type="entry name" value="AT30094P"/>
    <property type="match status" value="1"/>
</dbReference>
<organism evidence="2 3">
    <name type="scientific">Terriglobus roseus</name>
    <dbReference type="NCBI Taxonomy" id="392734"/>
    <lineage>
        <taxon>Bacteria</taxon>
        <taxon>Pseudomonadati</taxon>
        <taxon>Acidobacteriota</taxon>
        <taxon>Terriglobia</taxon>
        <taxon>Terriglobales</taxon>
        <taxon>Acidobacteriaceae</taxon>
        <taxon>Terriglobus</taxon>
    </lineage>
</organism>
<dbReference type="OrthoDB" id="9789113at2"/>
<dbReference type="Gene3D" id="1.20.144.10">
    <property type="entry name" value="Phosphatidic acid phosphatase type 2/haloperoxidase"/>
    <property type="match status" value="1"/>
</dbReference>
<dbReference type="AlphaFoldDB" id="A0A1G7NRN4"/>
<dbReference type="PANTHER" id="PTHR14969">
    <property type="entry name" value="SPHINGOSINE-1-PHOSPHATE PHOSPHOHYDROLASE"/>
    <property type="match status" value="1"/>
</dbReference>
<proteinExistence type="predicted"/>
<dbReference type="InterPro" id="IPR036938">
    <property type="entry name" value="PAP2/HPO_sf"/>
</dbReference>